<evidence type="ECO:0000256" key="1">
    <source>
        <dbReference type="ARBA" id="ARBA00006538"/>
    </source>
</evidence>
<dbReference type="EMBL" id="FMUS01000038">
    <property type="protein sequence ID" value="SCZ07630.1"/>
    <property type="molecule type" value="Genomic_DNA"/>
</dbReference>
<dbReference type="SUPFAM" id="SSF53474">
    <property type="entry name" value="alpha/beta-Hydrolases"/>
    <property type="match status" value="1"/>
</dbReference>
<evidence type="ECO:0000313" key="5">
    <source>
        <dbReference type="EMBL" id="SCZ07630.1"/>
    </source>
</evidence>
<feature type="domain" description="Acyl-CoA thioester hydrolase/bile acid-CoA amino acid N-acetyltransferase" evidence="3">
    <location>
        <begin position="16"/>
        <end position="137"/>
    </location>
</feature>
<feature type="active site" description="Charge relay system" evidence="2">
    <location>
        <position position="377"/>
    </location>
</feature>
<evidence type="ECO:0000313" key="6">
    <source>
        <dbReference type="Proteomes" id="UP000198636"/>
    </source>
</evidence>
<dbReference type="InterPro" id="IPR042490">
    <property type="entry name" value="Thio_Ohase/BAAT_N"/>
</dbReference>
<name>A0A1G5L5U4_9FIRM</name>
<comment type="similarity">
    <text evidence="1">Belongs to the C/M/P thioester hydrolase family.</text>
</comment>
<dbReference type="Pfam" id="PF08840">
    <property type="entry name" value="BAAT_C"/>
    <property type="match status" value="1"/>
</dbReference>
<evidence type="ECO:0000256" key="2">
    <source>
        <dbReference type="PIRSR" id="PIRSR016521-1"/>
    </source>
</evidence>
<dbReference type="STRING" id="1120976.SAMN03080606_04038"/>
<organism evidence="5 6">
    <name type="scientific">Alkaliphilus peptidifermentans DSM 18978</name>
    <dbReference type="NCBI Taxonomy" id="1120976"/>
    <lineage>
        <taxon>Bacteria</taxon>
        <taxon>Bacillati</taxon>
        <taxon>Bacillota</taxon>
        <taxon>Clostridia</taxon>
        <taxon>Peptostreptococcales</taxon>
        <taxon>Natronincolaceae</taxon>
        <taxon>Alkaliphilus</taxon>
    </lineage>
</organism>
<protein>
    <submittedName>
        <fullName evidence="5">Acetyl esterase/lipase</fullName>
    </submittedName>
</protein>
<dbReference type="Gene3D" id="3.40.50.1820">
    <property type="entry name" value="alpha/beta hydrolase"/>
    <property type="match status" value="1"/>
</dbReference>
<dbReference type="GO" id="GO:0047617">
    <property type="term" value="F:fatty acyl-CoA hydrolase activity"/>
    <property type="evidence" value="ECO:0007669"/>
    <property type="project" value="TreeGrafter"/>
</dbReference>
<dbReference type="Pfam" id="PF04775">
    <property type="entry name" value="Bile_Hydr_Trans"/>
    <property type="match status" value="1"/>
</dbReference>
<dbReference type="Gene3D" id="2.60.40.2240">
    <property type="entry name" value="Acyl-CoA thioester hydrolase/BAAT N-terminal domain"/>
    <property type="match status" value="1"/>
</dbReference>
<dbReference type="InterPro" id="IPR029058">
    <property type="entry name" value="AB_hydrolase_fold"/>
</dbReference>
<accession>A0A1G5L5U4</accession>
<dbReference type="PANTHER" id="PTHR10824:SF4">
    <property type="entry name" value="ACYL-COENZYME A THIOESTERASE 1-LIKE"/>
    <property type="match status" value="1"/>
</dbReference>
<reference evidence="5 6" key="1">
    <citation type="submission" date="2016-10" db="EMBL/GenBank/DDBJ databases">
        <authorList>
            <person name="de Groot N.N."/>
        </authorList>
    </citation>
    <scope>NUCLEOTIDE SEQUENCE [LARGE SCALE GENOMIC DNA]</scope>
    <source>
        <strain evidence="5 6">DSM 18978</strain>
    </source>
</reference>
<feature type="domain" description="BAAT/Acyl-CoA thioester hydrolase C-terminal" evidence="4">
    <location>
        <begin position="204"/>
        <end position="416"/>
    </location>
</feature>
<evidence type="ECO:0000259" key="3">
    <source>
        <dbReference type="Pfam" id="PF04775"/>
    </source>
</evidence>
<dbReference type="GO" id="GO:0006631">
    <property type="term" value="P:fatty acid metabolic process"/>
    <property type="evidence" value="ECO:0007669"/>
    <property type="project" value="TreeGrafter"/>
</dbReference>
<dbReference type="InterPro" id="IPR016662">
    <property type="entry name" value="Acyl-CoA_thioEstase_long-chain"/>
</dbReference>
<dbReference type="PIRSF" id="PIRSF016521">
    <property type="entry name" value="Acyl-CoA_hydro"/>
    <property type="match status" value="1"/>
</dbReference>
<evidence type="ECO:0000259" key="4">
    <source>
        <dbReference type="Pfam" id="PF08840"/>
    </source>
</evidence>
<dbReference type="GO" id="GO:0006637">
    <property type="term" value="P:acyl-CoA metabolic process"/>
    <property type="evidence" value="ECO:0007669"/>
    <property type="project" value="InterPro"/>
</dbReference>
<dbReference type="Proteomes" id="UP000198636">
    <property type="component" value="Unassembled WGS sequence"/>
</dbReference>
<proteinExistence type="inferred from homology"/>
<feature type="active site" description="Charge relay system" evidence="2">
    <location>
        <position position="233"/>
    </location>
</feature>
<keyword evidence="6" id="KW-1185">Reference proteome</keyword>
<sequence>MMDPKIILSSTNQLIDQNVNLQITGLKPNQQVKIRAEMQDDVERTWHSYAIFTSDHEGRINLEKVAPDEGFYTNCDPNGLLWSMQLKESNVYFPPIFLKMSTRSHKVSLYLLVEDEVKDKREVQFNFTNSDTEEENIENPIIGKLFKPKEKNNLPAVIIIGGSTGGLLWAEQMAALLSTKGYATLALNYFDIQNDNLPSELIEIKIEYFKKALNWLEGKSEIDKNNISIMGISKGAELSLLFGSYFSKHLASIIAYVPSSHVFEGISMDEHQTKSSWTYNNYPIDFVKYPVDTKFSKDMNPMDIRKIHDAALNTSTPKQLESARIPIEKIESPILMISGEKDTTWSSSTMCKDMMQTLEKNNNLYQSKHLYFNNMGHTFFLPNLPPMIDHPSVTAQDAANANKKAWNATLKFLVDHFN</sequence>
<gene>
    <name evidence="5" type="ORF">SAMN03080606_04038</name>
</gene>
<dbReference type="PANTHER" id="PTHR10824">
    <property type="entry name" value="ACYL-COENZYME A THIOESTERASE-RELATED"/>
    <property type="match status" value="1"/>
</dbReference>
<dbReference type="InterPro" id="IPR006862">
    <property type="entry name" value="Thio_Ohase/aa_AcTrfase"/>
</dbReference>
<dbReference type="InterPro" id="IPR014940">
    <property type="entry name" value="BAAT_C"/>
</dbReference>
<feature type="active site" description="Charge relay system" evidence="2">
    <location>
        <position position="342"/>
    </location>
</feature>
<dbReference type="AlphaFoldDB" id="A0A1G5L5U4"/>